<keyword evidence="2 4" id="KW-1133">Transmembrane helix</keyword>
<organism evidence="6 7">
    <name type="scientific">Niabella ginsengisoli</name>
    <dbReference type="NCBI Taxonomy" id="522298"/>
    <lineage>
        <taxon>Bacteria</taxon>
        <taxon>Pseudomonadati</taxon>
        <taxon>Bacteroidota</taxon>
        <taxon>Chitinophagia</taxon>
        <taxon>Chitinophagales</taxon>
        <taxon>Chitinophagaceae</taxon>
        <taxon>Niabella</taxon>
    </lineage>
</organism>
<dbReference type="Gene3D" id="1.20.1250.20">
    <property type="entry name" value="MFS general substrate transporter like domains"/>
    <property type="match status" value="1"/>
</dbReference>
<name>A0ABS9SKT7_9BACT</name>
<keyword evidence="7" id="KW-1185">Reference proteome</keyword>
<evidence type="ECO:0000256" key="4">
    <source>
        <dbReference type="SAM" id="Phobius"/>
    </source>
</evidence>
<protein>
    <recommendedName>
        <fullName evidence="5">Major facilitator superfamily (MFS) profile domain-containing protein</fullName>
    </recommendedName>
</protein>
<reference evidence="6 7" key="1">
    <citation type="submission" date="2022-02" db="EMBL/GenBank/DDBJ databases">
        <authorList>
            <person name="Min J."/>
        </authorList>
    </citation>
    <scope>NUCLEOTIDE SEQUENCE [LARGE SCALE GENOMIC DNA]</scope>
    <source>
        <strain evidence="6 7">GR10-1</strain>
    </source>
</reference>
<accession>A0ABS9SKT7</accession>
<evidence type="ECO:0000259" key="5">
    <source>
        <dbReference type="PROSITE" id="PS50850"/>
    </source>
</evidence>
<evidence type="ECO:0000256" key="1">
    <source>
        <dbReference type="ARBA" id="ARBA00022692"/>
    </source>
</evidence>
<dbReference type="PROSITE" id="PS50850">
    <property type="entry name" value="MFS"/>
    <property type="match status" value="1"/>
</dbReference>
<evidence type="ECO:0000256" key="3">
    <source>
        <dbReference type="ARBA" id="ARBA00023136"/>
    </source>
</evidence>
<dbReference type="InterPro" id="IPR020846">
    <property type="entry name" value="MFS_dom"/>
</dbReference>
<sequence>MEVVNKKSSVLLITLVVSLGGFLFGFDMAVVSGVLPFYRKNIRCRQWLKVGLLRSH</sequence>
<gene>
    <name evidence="6" type="ORF">MKP09_14090</name>
</gene>
<evidence type="ECO:0000313" key="6">
    <source>
        <dbReference type="EMBL" id="MCH5598955.1"/>
    </source>
</evidence>
<evidence type="ECO:0000313" key="7">
    <source>
        <dbReference type="Proteomes" id="UP001202248"/>
    </source>
</evidence>
<evidence type="ECO:0000256" key="2">
    <source>
        <dbReference type="ARBA" id="ARBA00022989"/>
    </source>
</evidence>
<proteinExistence type="predicted"/>
<keyword evidence="3 4" id="KW-0472">Membrane</keyword>
<feature type="domain" description="Major facilitator superfamily (MFS) profile" evidence="5">
    <location>
        <begin position="13"/>
        <end position="56"/>
    </location>
</feature>
<dbReference type="Proteomes" id="UP001202248">
    <property type="component" value="Unassembled WGS sequence"/>
</dbReference>
<comment type="caution">
    <text evidence="6">The sequence shown here is derived from an EMBL/GenBank/DDBJ whole genome shotgun (WGS) entry which is preliminary data.</text>
</comment>
<keyword evidence="1 4" id="KW-0812">Transmembrane</keyword>
<dbReference type="InterPro" id="IPR036259">
    <property type="entry name" value="MFS_trans_sf"/>
</dbReference>
<feature type="transmembrane region" description="Helical" evidence="4">
    <location>
        <begin position="12"/>
        <end position="38"/>
    </location>
</feature>
<dbReference type="EMBL" id="JAKWBL010000002">
    <property type="protein sequence ID" value="MCH5598955.1"/>
    <property type="molecule type" value="Genomic_DNA"/>
</dbReference>
<dbReference type="RefSeq" id="WP_240830618.1">
    <property type="nucleotide sequence ID" value="NZ_JAKWBL010000002.1"/>
</dbReference>